<protein>
    <submittedName>
        <fullName evidence="1">Uncharacterized protein</fullName>
    </submittedName>
</protein>
<dbReference type="Proteomes" id="UP001596137">
    <property type="component" value="Unassembled WGS sequence"/>
</dbReference>
<dbReference type="EMBL" id="JBHSRF010000003">
    <property type="protein sequence ID" value="MFC6080086.1"/>
    <property type="molecule type" value="Genomic_DNA"/>
</dbReference>
<proteinExistence type="predicted"/>
<evidence type="ECO:0000313" key="1">
    <source>
        <dbReference type="EMBL" id="MFC6080086.1"/>
    </source>
</evidence>
<sequence>MKVLDHPALDLSPTRLPAGQPVIVRGMGSGFSRLLTVLTEGRGGTFSRDRHGGVTYLPAGAEPVILVGSGRGVPCRAATRYPLAAGPVPVPRFAVPEALPRVTSRWRRDVWPLVAKDLTYAYYHELLAGHPERARVGWAEFAEAYAAEEWSSVAMRALIRRAVPRFADRLNLARLDRPLDGIKFGDPAGLQRWMHGYLDADITRRTDPAGSADLALAHAARALRDSLGDTHGDPWLDGFAHFTADGPPPAWLAELQSLAAAGVVVFLGANLQVRPDGNGMWRAAGTTLPGGVQAHVALDTRGIVEKQEEYR</sequence>
<comment type="caution">
    <text evidence="1">The sequence shown here is derived from an EMBL/GenBank/DDBJ whole genome shotgun (WGS) entry which is preliminary data.</text>
</comment>
<reference evidence="2" key="1">
    <citation type="journal article" date="2019" name="Int. J. Syst. Evol. Microbiol.">
        <title>The Global Catalogue of Microorganisms (GCM) 10K type strain sequencing project: providing services to taxonomists for standard genome sequencing and annotation.</title>
        <authorList>
            <consortium name="The Broad Institute Genomics Platform"/>
            <consortium name="The Broad Institute Genome Sequencing Center for Infectious Disease"/>
            <person name="Wu L."/>
            <person name="Ma J."/>
        </authorList>
    </citation>
    <scope>NUCLEOTIDE SEQUENCE [LARGE SCALE GENOMIC DNA]</scope>
    <source>
        <strain evidence="2">JCM 30346</strain>
    </source>
</reference>
<keyword evidence="2" id="KW-1185">Reference proteome</keyword>
<dbReference type="RefSeq" id="WP_380746801.1">
    <property type="nucleotide sequence ID" value="NZ_JBHSRF010000003.1"/>
</dbReference>
<name>A0ABW1N9K3_9ACTN</name>
<accession>A0ABW1N9K3</accession>
<gene>
    <name evidence="1" type="ORF">ACFP1K_02875</name>
</gene>
<organism evidence="1 2">
    <name type="scientific">Sphaerisporangium aureirubrum</name>
    <dbReference type="NCBI Taxonomy" id="1544736"/>
    <lineage>
        <taxon>Bacteria</taxon>
        <taxon>Bacillati</taxon>
        <taxon>Actinomycetota</taxon>
        <taxon>Actinomycetes</taxon>
        <taxon>Streptosporangiales</taxon>
        <taxon>Streptosporangiaceae</taxon>
        <taxon>Sphaerisporangium</taxon>
    </lineage>
</organism>
<evidence type="ECO:0000313" key="2">
    <source>
        <dbReference type="Proteomes" id="UP001596137"/>
    </source>
</evidence>